<dbReference type="GO" id="GO:0016787">
    <property type="term" value="F:hydrolase activity"/>
    <property type="evidence" value="ECO:0007669"/>
    <property type="project" value="UniProtKB-KW"/>
</dbReference>
<proteinExistence type="predicted"/>
<accession>A0A2Z5G5G9</accession>
<keyword evidence="2" id="KW-1185">Reference proteome</keyword>
<dbReference type="InterPro" id="IPR036287">
    <property type="entry name" value="Rv1873-like_sf"/>
</dbReference>
<dbReference type="EMBL" id="CP030840">
    <property type="protein sequence ID" value="AXC14473.1"/>
    <property type="molecule type" value="Genomic_DNA"/>
</dbReference>
<dbReference type="OrthoDB" id="9787476at2"/>
<dbReference type="AlphaFoldDB" id="A0A2Z5G5G9"/>
<organism evidence="1 2">
    <name type="scientific">Acidisarcina polymorpha</name>
    <dbReference type="NCBI Taxonomy" id="2211140"/>
    <lineage>
        <taxon>Bacteria</taxon>
        <taxon>Pseudomonadati</taxon>
        <taxon>Acidobacteriota</taxon>
        <taxon>Terriglobia</taxon>
        <taxon>Terriglobales</taxon>
        <taxon>Acidobacteriaceae</taxon>
        <taxon>Acidisarcina</taxon>
    </lineage>
</organism>
<dbReference type="PIRSF" id="PIRSF008546">
    <property type="entry name" value="UCP008546"/>
    <property type="match status" value="1"/>
</dbReference>
<protein>
    <submittedName>
        <fullName evidence="1">NTP pyrophosphohydrolase</fullName>
    </submittedName>
</protein>
<evidence type="ECO:0000313" key="1">
    <source>
        <dbReference type="EMBL" id="AXC14473.1"/>
    </source>
</evidence>
<evidence type="ECO:0000313" key="2">
    <source>
        <dbReference type="Proteomes" id="UP000253606"/>
    </source>
</evidence>
<dbReference type="RefSeq" id="WP_114209239.1">
    <property type="nucleotide sequence ID" value="NZ_CP030840.1"/>
</dbReference>
<dbReference type="Proteomes" id="UP000253606">
    <property type="component" value="Chromosome"/>
</dbReference>
<name>A0A2Z5G5G9_9BACT</name>
<gene>
    <name evidence="1" type="ORF">ACPOL_5219</name>
</gene>
<dbReference type="Pfam" id="PF08837">
    <property type="entry name" value="DUF1810"/>
    <property type="match status" value="1"/>
</dbReference>
<dbReference type="SUPFAM" id="SSF140736">
    <property type="entry name" value="Rv1873-like"/>
    <property type="match status" value="1"/>
</dbReference>
<sequence>MADREVLHQDTFNLQRFIDAQQSTYEQARSELKAGQKRSHWMWYIFPQIAGLGFSSTAARYAISGLQEAAAYLAHPVLGPRLRECTAIVNGIQNRSIEDIFGYPDHLKFRSSVTLFQQAQTQRREAQQDVFSDALAKYFQGQPDRATLELLRL</sequence>
<dbReference type="InterPro" id="IPR014937">
    <property type="entry name" value="DUF1810"/>
</dbReference>
<dbReference type="Gene3D" id="1.25.40.380">
    <property type="entry name" value="Protein of unknown function DUF1810"/>
    <property type="match status" value="1"/>
</dbReference>
<reference evidence="1 2" key="1">
    <citation type="journal article" date="2018" name="Front. Microbiol.">
        <title>Hydrolytic Capabilities as a Key to Environmental Success: Chitinolytic and Cellulolytic Acidobacteria From Acidic Sub-arctic Soils and Boreal Peatlands.</title>
        <authorList>
            <person name="Belova S.E."/>
            <person name="Ravin N.V."/>
            <person name="Pankratov T.A."/>
            <person name="Rakitin A.L."/>
            <person name="Ivanova A.A."/>
            <person name="Beletsky A.V."/>
            <person name="Mardanov A.V."/>
            <person name="Sinninghe Damste J.S."/>
            <person name="Dedysh S.N."/>
        </authorList>
    </citation>
    <scope>NUCLEOTIDE SEQUENCE [LARGE SCALE GENOMIC DNA]</scope>
    <source>
        <strain evidence="1 2">SBC82</strain>
    </source>
</reference>
<keyword evidence="1" id="KW-0378">Hydrolase</keyword>
<dbReference type="KEGG" id="abas:ACPOL_5219"/>